<dbReference type="EMBL" id="GL377319">
    <property type="protein sequence ID" value="EFI91137.1"/>
    <property type="molecule type" value="Genomic_DNA"/>
</dbReference>
<dbReference type="AlphaFoldDB" id="D8QM39"/>
<evidence type="ECO:0000313" key="2">
    <source>
        <dbReference type="EMBL" id="EFI91137.1"/>
    </source>
</evidence>
<accession>D8QM39</accession>
<sequence>MGRRKVSNIAHYHRGTVHPNADGRKAGKGEARPKESKVIRGQHDTSLRKRTLEDGEVVIDHGKENHGPIKVPLKRRKTTKNTVDVALTARVTTQAATLASGHVPDPVLTASISEAHQVAQLLKARYLLPMPQSVIFQPPAYPASPSALLAAHLWLETFAIWHGLAASIDI</sequence>
<feature type="non-terminal residue" evidence="2">
    <location>
        <position position="170"/>
    </location>
</feature>
<organism evidence="3">
    <name type="scientific">Schizophyllum commune (strain H4-8 / FGSC 9210)</name>
    <name type="common">Split gill fungus</name>
    <dbReference type="NCBI Taxonomy" id="578458"/>
    <lineage>
        <taxon>Eukaryota</taxon>
        <taxon>Fungi</taxon>
        <taxon>Dikarya</taxon>
        <taxon>Basidiomycota</taxon>
        <taxon>Agaricomycotina</taxon>
        <taxon>Agaricomycetes</taxon>
        <taxon>Agaricomycetidae</taxon>
        <taxon>Agaricales</taxon>
        <taxon>Schizophyllaceae</taxon>
        <taxon>Schizophyllum</taxon>
    </lineage>
</organism>
<dbReference type="VEuPathDB" id="FungiDB:SCHCODRAFT_02517362"/>
<dbReference type="RefSeq" id="XP_003026040.1">
    <property type="nucleotide sequence ID" value="XM_003025994.1"/>
</dbReference>
<feature type="region of interest" description="Disordered" evidence="1">
    <location>
        <begin position="1"/>
        <end position="43"/>
    </location>
</feature>
<gene>
    <name evidence="2" type="ORF">SCHCODRAFT_114904</name>
</gene>
<feature type="compositionally biased region" description="Basic residues" evidence="1">
    <location>
        <begin position="1"/>
        <end position="16"/>
    </location>
</feature>
<dbReference type="InParanoid" id="D8QM39"/>
<reference evidence="2 3" key="1">
    <citation type="journal article" date="2010" name="Nat. Biotechnol.">
        <title>Genome sequence of the model mushroom Schizophyllum commune.</title>
        <authorList>
            <person name="Ohm R.A."/>
            <person name="de Jong J.F."/>
            <person name="Lugones L.G."/>
            <person name="Aerts A."/>
            <person name="Kothe E."/>
            <person name="Stajich J.E."/>
            <person name="de Vries R.P."/>
            <person name="Record E."/>
            <person name="Levasseur A."/>
            <person name="Baker S.E."/>
            <person name="Bartholomew K.A."/>
            <person name="Coutinho P.M."/>
            <person name="Erdmann S."/>
            <person name="Fowler T.J."/>
            <person name="Gathman A.C."/>
            <person name="Lombard V."/>
            <person name="Henrissat B."/>
            <person name="Knabe N."/>
            <person name="Kuees U."/>
            <person name="Lilly W.W."/>
            <person name="Lindquist E."/>
            <person name="Lucas S."/>
            <person name="Magnuson J.K."/>
            <person name="Piumi F."/>
            <person name="Raudaskoski M."/>
            <person name="Salamov A."/>
            <person name="Schmutz J."/>
            <person name="Schwarze F.W.M.R."/>
            <person name="vanKuyk P.A."/>
            <person name="Horton J.S."/>
            <person name="Grigoriev I.V."/>
            <person name="Woesten H.A.B."/>
        </authorList>
    </citation>
    <scope>NUCLEOTIDE SEQUENCE [LARGE SCALE GENOMIC DNA]</scope>
    <source>
        <strain evidence="3">H4-8 / FGSC 9210</strain>
    </source>
</reference>
<dbReference type="GeneID" id="9588635"/>
<evidence type="ECO:0000313" key="3">
    <source>
        <dbReference type="Proteomes" id="UP000007431"/>
    </source>
</evidence>
<evidence type="ECO:0000256" key="1">
    <source>
        <dbReference type="SAM" id="MobiDB-lite"/>
    </source>
</evidence>
<protein>
    <submittedName>
        <fullName evidence="2">Uncharacterized protein</fullName>
    </submittedName>
</protein>
<keyword evidence="3" id="KW-1185">Reference proteome</keyword>
<dbReference type="KEGG" id="scm:SCHCO_02517362"/>
<feature type="compositionally biased region" description="Basic and acidic residues" evidence="1">
    <location>
        <begin position="21"/>
        <end position="43"/>
    </location>
</feature>
<dbReference type="HOGENOM" id="CLU_1571550_0_0_1"/>
<dbReference type="Proteomes" id="UP000007431">
    <property type="component" value="Unassembled WGS sequence"/>
</dbReference>
<name>D8QM39_SCHCM</name>
<proteinExistence type="predicted"/>